<dbReference type="EMBL" id="CP107006">
    <property type="protein sequence ID" value="UYQ91525.1"/>
    <property type="molecule type" value="Genomic_DNA"/>
</dbReference>
<dbReference type="Proteomes" id="UP001162741">
    <property type="component" value="Chromosome"/>
</dbReference>
<organism evidence="1 2">
    <name type="scientific">Chitinophaga horti</name>
    <dbReference type="NCBI Taxonomy" id="2920382"/>
    <lineage>
        <taxon>Bacteria</taxon>
        <taxon>Pseudomonadati</taxon>
        <taxon>Bacteroidota</taxon>
        <taxon>Chitinophagia</taxon>
        <taxon>Chitinophagales</taxon>
        <taxon>Chitinophagaceae</taxon>
        <taxon>Chitinophaga</taxon>
    </lineage>
</organism>
<proteinExistence type="predicted"/>
<protein>
    <recommendedName>
        <fullName evidence="3">DUF3108 domain-containing protein</fullName>
    </recommendedName>
</protein>
<dbReference type="RefSeq" id="WP_264279935.1">
    <property type="nucleotide sequence ID" value="NZ_CP107006.1"/>
</dbReference>
<gene>
    <name evidence="1" type="ORF">MKQ68_15650</name>
</gene>
<evidence type="ECO:0000313" key="2">
    <source>
        <dbReference type="Proteomes" id="UP001162741"/>
    </source>
</evidence>
<name>A0ABY6IW57_9BACT</name>
<sequence>MKRNVILLGLALATISTACNQGGKKDGKDSAVSTLTPAKPEGTISVALENRDQDTGQVRINFQIGNARVEEVFDVDLLQQGADTAIYRVVWDKPNSAYVGVIKSNKDTRYYHALTDSPFVRIRWSAAPPKDIWQYVEGPLGLGAFLKNQPLVKEHNKNFRSGQLVEDFIVKVEQAGADSVKLHYKYGGIEEVDTYYIPASVAEAWLTVAQDDLVYFGLKMNGEFKEAKQLRVRNGRLETKTLRKIKFK</sequence>
<reference evidence="1" key="1">
    <citation type="submission" date="2022-10" db="EMBL/GenBank/DDBJ databases">
        <title>Chitinophaga sp. nov., isolated from soil.</title>
        <authorList>
            <person name="Jeon C.O."/>
        </authorList>
    </citation>
    <scope>NUCLEOTIDE SEQUENCE</scope>
    <source>
        <strain evidence="1">R8</strain>
    </source>
</reference>
<evidence type="ECO:0008006" key="3">
    <source>
        <dbReference type="Google" id="ProtNLM"/>
    </source>
</evidence>
<keyword evidence="2" id="KW-1185">Reference proteome</keyword>
<accession>A0ABY6IW57</accession>
<dbReference type="PROSITE" id="PS51257">
    <property type="entry name" value="PROKAR_LIPOPROTEIN"/>
    <property type="match status" value="1"/>
</dbReference>
<evidence type="ECO:0000313" key="1">
    <source>
        <dbReference type="EMBL" id="UYQ91525.1"/>
    </source>
</evidence>